<evidence type="ECO:0000256" key="2">
    <source>
        <dbReference type="SAM" id="MobiDB-lite"/>
    </source>
</evidence>
<evidence type="ECO:0000313" key="4">
    <source>
        <dbReference type="Proteomes" id="UP001642360"/>
    </source>
</evidence>
<keyword evidence="4" id="KW-1185">Reference proteome</keyword>
<evidence type="ECO:0000256" key="1">
    <source>
        <dbReference type="ARBA" id="ARBA00009207"/>
    </source>
</evidence>
<gene>
    <name evidence="3" type="ORF">ILEXP_LOCUS2969</name>
</gene>
<sequence length="283" mass="31498">MEVSRSEHSQDLTTVEVSRNEHSQDLTTVEVSTNEHSQDLTTTVEVSRNEHSQDLMTVSSNIADQNHDDNLVSDHSNHLVLESKHEIVEDEVRNILENIAATGKFWHDWDKLKAMLSFNLKQVLSEYPEAKMTSEQQSSSLGEDYQELVKRLDDALHSFVEGPPFTLQRLCEILLAARSIYPNLSKLALALEKNLLVTSTLTISTGPYPPTGQQSNEPETGTVDSELQSSSVQNGAEPMAGDGDEIMSEVEEADVHDDMTIDMETFEEIVRSSETHSVPTADS</sequence>
<feature type="region of interest" description="Disordered" evidence="2">
    <location>
        <begin position="204"/>
        <end position="245"/>
    </location>
</feature>
<evidence type="ECO:0008006" key="5">
    <source>
        <dbReference type="Google" id="ProtNLM"/>
    </source>
</evidence>
<dbReference type="PANTHER" id="PTHR16487:SF0">
    <property type="entry name" value="PROTEIN PHOSPHATASE 4 REGULATORY SUBUNIT 2-RELATED"/>
    <property type="match status" value="1"/>
</dbReference>
<reference evidence="3 4" key="1">
    <citation type="submission" date="2024-02" db="EMBL/GenBank/DDBJ databases">
        <authorList>
            <person name="Vignale AGUSTIN F."/>
            <person name="Sosa J E."/>
            <person name="Modenutti C."/>
        </authorList>
    </citation>
    <scope>NUCLEOTIDE SEQUENCE [LARGE SCALE GENOMIC DNA]</scope>
</reference>
<evidence type="ECO:0000313" key="3">
    <source>
        <dbReference type="EMBL" id="CAK9136009.1"/>
    </source>
</evidence>
<organism evidence="3 4">
    <name type="scientific">Ilex paraguariensis</name>
    <name type="common">yerba mate</name>
    <dbReference type="NCBI Taxonomy" id="185542"/>
    <lineage>
        <taxon>Eukaryota</taxon>
        <taxon>Viridiplantae</taxon>
        <taxon>Streptophyta</taxon>
        <taxon>Embryophyta</taxon>
        <taxon>Tracheophyta</taxon>
        <taxon>Spermatophyta</taxon>
        <taxon>Magnoliopsida</taxon>
        <taxon>eudicotyledons</taxon>
        <taxon>Gunneridae</taxon>
        <taxon>Pentapetalae</taxon>
        <taxon>asterids</taxon>
        <taxon>campanulids</taxon>
        <taxon>Aquifoliales</taxon>
        <taxon>Aquifoliaceae</taxon>
        <taxon>Ilex</taxon>
    </lineage>
</organism>
<feature type="compositionally biased region" description="Polar residues" evidence="2">
    <location>
        <begin position="25"/>
        <end position="46"/>
    </location>
</feature>
<accession>A0ABC8QTE6</accession>
<protein>
    <recommendedName>
        <fullName evidence="5">Serine/threonine-protein phosphatase 4 regulatory subunit 2</fullName>
    </recommendedName>
</protein>
<dbReference type="EMBL" id="CAUOFW020000727">
    <property type="protein sequence ID" value="CAK9136009.1"/>
    <property type="molecule type" value="Genomic_DNA"/>
</dbReference>
<comment type="caution">
    <text evidence="3">The sequence shown here is derived from an EMBL/GenBank/DDBJ whole genome shotgun (WGS) entry which is preliminary data.</text>
</comment>
<feature type="compositionally biased region" description="Basic and acidic residues" evidence="2">
    <location>
        <begin position="1"/>
        <end position="10"/>
    </location>
</feature>
<feature type="compositionally biased region" description="Polar residues" evidence="2">
    <location>
        <begin position="204"/>
        <end position="234"/>
    </location>
</feature>
<dbReference type="Pfam" id="PF09184">
    <property type="entry name" value="PPP4R2"/>
    <property type="match status" value="1"/>
</dbReference>
<proteinExistence type="inferred from homology"/>
<dbReference type="InterPro" id="IPR015267">
    <property type="entry name" value="PPP4R2"/>
</dbReference>
<dbReference type="PANTHER" id="PTHR16487">
    <property type="entry name" value="PPP4R2-RELATED PROTEIN"/>
    <property type="match status" value="1"/>
</dbReference>
<dbReference type="AlphaFoldDB" id="A0ABC8QTE6"/>
<dbReference type="Proteomes" id="UP001642360">
    <property type="component" value="Unassembled WGS sequence"/>
</dbReference>
<comment type="similarity">
    <text evidence="1">Belongs to the PPP4R2 family.</text>
</comment>
<dbReference type="GO" id="GO:0030289">
    <property type="term" value="C:protein phosphatase 4 complex"/>
    <property type="evidence" value="ECO:0007669"/>
    <property type="project" value="UniProtKB-ARBA"/>
</dbReference>
<feature type="region of interest" description="Disordered" evidence="2">
    <location>
        <begin position="1"/>
        <end position="48"/>
    </location>
</feature>
<name>A0ABC8QTE6_9AQUA</name>